<dbReference type="InterPro" id="IPR036259">
    <property type="entry name" value="MFS_trans_sf"/>
</dbReference>
<feature type="transmembrane region" description="Helical" evidence="7">
    <location>
        <begin position="58"/>
        <end position="78"/>
    </location>
</feature>
<organism evidence="8 9">
    <name type="scientific">Psylliodes chrysocephalus</name>
    <dbReference type="NCBI Taxonomy" id="3402493"/>
    <lineage>
        <taxon>Eukaryota</taxon>
        <taxon>Metazoa</taxon>
        <taxon>Ecdysozoa</taxon>
        <taxon>Arthropoda</taxon>
        <taxon>Hexapoda</taxon>
        <taxon>Insecta</taxon>
        <taxon>Pterygota</taxon>
        <taxon>Neoptera</taxon>
        <taxon>Endopterygota</taxon>
        <taxon>Coleoptera</taxon>
        <taxon>Polyphaga</taxon>
        <taxon>Cucujiformia</taxon>
        <taxon>Chrysomeloidea</taxon>
        <taxon>Chrysomelidae</taxon>
        <taxon>Galerucinae</taxon>
        <taxon>Alticini</taxon>
        <taxon>Psylliodes</taxon>
    </lineage>
</organism>
<keyword evidence="6 7" id="KW-0472">Membrane</keyword>
<dbReference type="InterPro" id="IPR050382">
    <property type="entry name" value="MFS_Na/Anion_cotransporter"/>
</dbReference>
<sequence length="208" mass="22624">MTFLPQMMKSALHFDLTKSGLITALPWIAMTFSIQVAGHVTDWILKKGYMSLTSVRKLTISIGFISQATFLFSAAMWISPGTTPIFIVLGATFGGVALSGIVVNPLDIAPKYASVIYGINNTFGTIPGIISPIITGYIVNDLTSVDQWKIIFYISSGIYLFGAITSIVFITGVKQPWAETFASGRNDTELTLINGKKEDEKETLNPTK</sequence>
<dbReference type="PANTHER" id="PTHR11662:SF399">
    <property type="entry name" value="FI19708P1-RELATED"/>
    <property type="match status" value="1"/>
</dbReference>
<dbReference type="Gene3D" id="1.20.1250.20">
    <property type="entry name" value="MFS general substrate transporter like domains"/>
    <property type="match status" value="1"/>
</dbReference>
<accession>A0A9P0D1W1</accession>
<evidence type="ECO:0000256" key="1">
    <source>
        <dbReference type="ARBA" id="ARBA00004141"/>
    </source>
</evidence>
<feature type="transmembrane region" description="Helical" evidence="7">
    <location>
        <begin position="115"/>
        <end position="138"/>
    </location>
</feature>
<evidence type="ECO:0008006" key="10">
    <source>
        <dbReference type="Google" id="ProtNLM"/>
    </source>
</evidence>
<reference evidence="8" key="1">
    <citation type="submission" date="2022-01" db="EMBL/GenBank/DDBJ databases">
        <authorList>
            <person name="King R."/>
        </authorList>
    </citation>
    <scope>NUCLEOTIDE SEQUENCE</scope>
</reference>
<name>A0A9P0D1W1_9CUCU</name>
<dbReference type="PANTHER" id="PTHR11662">
    <property type="entry name" value="SOLUTE CARRIER FAMILY 17"/>
    <property type="match status" value="1"/>
</dbReference>
<dbReference type="Proteomes" id="UP001153636">
    <property type="component" value="Chromosome 5"/>
</dbReference>
<dbReference type="FunFam" id="1.20.1250.20:FF:000003">
    <property type="entry name" value="Solute carrier family 17 member 3"/>
    <property type="match status" value="1"/>
</dbReference>
<proteinExistence type="predicted"/>
<evidence type="ECO:0000256" key="7">
    <source>
        <dbReference type="SAM" id="Phobius"/>
    </source>
</evidence>
<evidence type="ECO:0000313" key="9">
    <source>
        <dbReference type="Proteomes" id="UP001153636"/>
    </source>
</evidence>
<feature type="transmembrane region" description="Helical" evidence="7">
    <location>
        <begin position="84"/>
        <end position="103"/>
    </location>
</feature>
<protein>
    <recommendedName>
        <fullName evidence="10">Major facilitator superfamily (MFS) profile domain-containing protein</fullName>
    </recommendedName>
</protein>
<feature type="transmembrane region" description="Helical" evidence="7">
    <location>
        <begin position="150"/>
        <end position="173"/>
    </location>
</feature>
<evidence type="ECO:0000256" key="2">
    <source>
        <dbReference type="ARBA" id="ARBA00022448"/>
    </source>
</evidence>
<keyword evidence="3 7" id="KW-0812">Transmembrane</keyword>
<dbReference type="AlphaFoldDB" id="A0A9P0D1W1"/>
<gene>
    <name evidence="8" type="ORF">PSYICH_LOCUS11615</name>
</gene>
<dbReference type="SUPFAM" id="SSF103473">
    <property type="entry name" value="MFS general substrate transporter"/>
    <property type="match status" value="1"/>
</dbReference>
<feature type="transmembrane region" description="Helical" evidence="7">
    <location>
        <begin position="20"/>
        <end position="37"/>
    </location>
</feature>
<evidence type="ECO:0000313" key="8">
    <source>
        <dbReference type="EMBL" id="CAH1110338.1"/>
    </source>
</evidence>
<dbReference type="EMBL" id="OV651817">
    <property type="protein sequence ID" value="CAH1110338.1"/>
    <property type="molecule type" value="Genomic_DNA"/>
</dbReference>
<dbReference type="OrthoDB" id="7367179at2759"/>
<dbReference type="GO" id="GO:0016020">
    <property type="term" value="C:membrane"/>
    <property type="evidence" value="ECO:0007669"/>
    <property type="project" value="UniProtKB-SubCell"/>
</dbReference>
<dbReference type="Pfam" id="PF07690">
    <property type="entry name" value="MFS_1"/>
    <property type="match status" value="1"/>
</dbReference>
<keyword evidence="2" id="KW-0813">Transport</keyword>
<comment type="subcellular location">
    <subcellularLocation>
        <location evidence="1">Membrane</location>
        <topology evidence="1">Multi-pass membrane protein</topology>
    </subcellularLocation>
</comment>
<dbReference type="GO" id="GO:0015293">
    <property type="term" value="F:symporter activity"/>
    <property type="evidence" value="ECO:0007669"/>
    <property type="project" value="UniProtKB-KW"/>
</dbReference>
<evidence type="ECO:0000256" key="5">
    <source>
        <dbReference type="ARBA" id="ARBA00022989"/>
    </source>
</evidence>
<dbReference type="GO" id="GO:0006820">
    <property type="term" value="P:monoatomic anion transport"/>
    <property type="evidence" value="ECO:0007669"/>
    <property type="project" value="TreeGrafter"/>
</dbReference>
<dbReference type="InterPro" id="IPR011701">
    <property type="entry name" value="MFS"/>
</dbReference>
<evidence type="ECO:0000256" key="6">
    <source>
        <dbReference type="ARBA" id="ARBA00023136"/>
    </source>
</evidence>
<evidence type="ECO:0000256" key="4">
    <source>
        <dbReference type="ARBA" id="ARBA00022847"/>
    </source>
</evidence>
<keyword evidence="4" id="KW-0769">Symport</keyword>
<keyword evidence="9" id="KW-1185">Reference proteome</keyword>
<evidence type="ECO:0000256" key="3">
    <source>
        <dbReference type="ARBA" id="ARBA00022692"/>
    </source>
</evidence>
<keyword evidence="5 7" id="KW-1133">Transmembrane helix</keyword>